<evidence type="ECO:0000256" key="1">
    <source>
        <dbReference type="SAM" id="MobiDB-lite"/>
    </source>
</evidence>
<protein>
    <submittedName>
        <fullName evidence="2">Uncharacterized protein</fullName>
    </submittedName>
</protein>
<gene>
    <name evidence="2" type="ORF">A3D01_01065</name>
</gene>
<proteinExistence type="predicted"/>
<sequence>MLDSASLPVKIKDPATPPTVRLAGPLTVQVGTELPGVVVGGGTGVLVGPGVGPPGVGVGSAPVQSPAEQTKQHHCHLWHQFPSSHNPQTPPSLPYVPGSGTPHSPGHKLVSQGGLLKGHRHSSSPTVALHGVDDPHAFLE</sequence>
<dbReference type="Proteomes" id="UP000177169">
    <property type="component" value="Unassembled WGS sequence"/>
</dbReference>
<dbReference type="AlphaFoldDB" id="A0A1F7YZN6"/>
<organism evidence="2 3">
    <name type="scientific">Candidatus Woesebacteria bacterium RIFCSPHIGHO2_02_FULL_39_13</name>
    <dbReference type="NCBI Taxonomy" id="1802505"/>
    <lineage>
        <taxon>Bacteria</taxon>
        <taxon>Candidatus Woeseibacteriota</taxon>
    </lineage>
</organism>
<accession>A0A1F7YZN6</accession>
<reference evidence="2 3" key="1">
    <citation type="journal article" date="2016" name="Nat. Commun.">
        <title>Thousands of microbial genomes shed light on interconnected biogeochemical processes in an aquifer system.</title>
        <authorList>
            <person name="Anantharaman K."/>
            <person name="Brown C.T."/>
            <person name="Hug L.A."/>
            <person name="Sharon I."/>
            <person name="Castelle C.J."/>
            <person name="Probst A.J."/>
            <person name="Thomas B.C."/>
            <person name="Singh A."/>
            <person name="Wilkins M.J."/>
            <person name="Karaoz U."/>
            <person name="Brodie E.L."/>
            <person name="Williams K.H."/>
            <person name="Hubbard S.S."/>
            <person name="Banfield J.F."/>
        </authorList>
    </citation>
    <scope>NUCLEOTIDE SEQUENCE [LARGE SCALE GENOMIC DNA]</scope>
</reference>
<comment type="caution">
    <text evidence="2">The sequence shown here is derived from an EMBL/GenBank/DDBJ whole genome shotgun (WGS) entry which is preliminary data.</text>
</comment>
<evidence type="ECO:0000313" key="2">
    <source>
        <dbReference type="EMBL" id="OGM32747.1"/>
    </source>
</evidence>
<name>A0A1F7YZN6_9BACT</name>
<evidence type="ECO:0000313" key="3">
    <source>
        <dbReference type="Proteomes" id="UP000177169"/>
    </source>
</evidence>
<dbReference type="EMBL" id="MGGR01000028">
    <property type="protein sequence ID" value="OGM32747.1"/>
    <property type="molecule type" value="Genomic_DNA"/>
</dbReference>
<feature type="compositionally biased region" description="Basic and acidic residues" evidence="1">
    <location>
        <begin position="131"/>
        <end position="140"/>
    </location>
</feature>
<feature type="region of interest" description="Disordered" evidence="1">
    <location>
        <begin position="56"/>
        <end position="140"/>
    </location>
</feature>